<comment type="caution">
    <text evidence="1">The sequence shown here is derived from an EMBL/GenBank/DDBJ whole genome shotgun (WGS) entry which is preliminary data.</text>
</comment>
<reference evidence="1 2" key="1">
    <citation type="submission" date="2020-08" db="EMBL/GenBank/DDBJ databases">
        <title>A Genomic Blueprint of the Chicken Gut Microbiome.</title>
        <authorList>
            <person name="Gilroy R."/>
            <person name="Ravi A."/>
            <person name="Getino M."/>
            <person name="Pursley I."/>
            <person name="Horton D.L."/>
            <person name="Alikhan N.-F."/>
            <person name="Baker D."/>
            <person name="Gharbi K."/>
            <person name="Hall N."/>
            <person name="Watson M."/>
            <person name="Adriaenssens E.M."/>
            <person name="Foster-Nyarko E."/>
            <person name="Jarju S."/>
            <person name="Secka A."/>
            <person name="Antonio M."/>
            <person name="Oren A."/>
            <person name="Chaudhuri R."/>
            <person name="La Ragione R.M."/>
            <person name="Hildebrand F."/>
            <person name="Pallen M.J."/>
        </authorList>
    </citation>
    <scope>NUCLEOTIDE SEQUENCE [LARGE SCALE GENOMIC DNA]</scope>
    <source>
        <strain evidence="1 2">Sa1BUA13</strain>
    </source>
</reference>
<accession>A0ABR8WIJ2</accession>
<evidence type="ECO:0000313" key="2">
    <source>
        <dbReference type="Proteomes" id="UP000658980"/>
    </source>
</evidence>
<name>A0ABR8WIJ2_9BACL</name>
<dbReference type="EMBL" id="JACSPU010000012">
    <property type="protein sequence ID" value="MBD8016803.1"/>
    <property type="molecule type" value="Genomic_DNA"/>
</dbReference>
<proteinExistence type="predicted"/>
<keyword evidence="2" id="KW-1185">Reference proteome</keyword>
<evidence type="ECO:0000313" key="1">
    <source>
        <dbReference type="EMBL" id="MBD8016803.1"/>
    </source>
</evidence>
<protein>
    <submittedName>
        <fullName evidence="1">Uncharacterized protein</fullName>
    </submittedName>
</protein>
<gene>
    <name evidence="1" type="ORF">H9630_18530</name>
</gene>
<sequence length="117" mass="13554">MTFKSTNFLHVYAQYMPHHESFIVGNKKALLELRKMIDEALKEGESVRDFTASDLEDYQTFVINVADDDVELFESLEMPYVGQYGEVNSNIFFVNEISEGSKPRPPISLYKKNKEHL</sequence>
<dbReference type="Proteomes" id="UP000658980">
    <property type="component" value="Unassembled WGS sequence"/>
</dbReference>
<organism evidence="1 2">
    <name type="scientific">Planococcus wigleyi</name>
    <dbReference type="NCBI Taxonomy" id="2762216"/>
    <lineage>
        <taxon>Bacteria</taxon>
        <taxon>Bacillati</taxon>
        <taxon>Bacillota</taxon>
        <taxon>Bacilli</taxon>
        <taxon>Bacillales</taxon>
        <taxon>Caryophanaceae</taxon>
        <taxon>Planococcus</taxon>
    </lineage>
</organism>
<dbReference type="RefSeq" id="WP_191716954.1">
    <property type="nucleotide sequence ID" value="NZ_JACSPU010000012.1"/>
</dbReference>